<keyword evidence="4" id="KW-1185">Reference proteome</keyword>
<dbReference type="Pfam" id="PF09335">
    <property type="entry name" value="VTT_dom"/>
    <property type="match status" value="1"/>
</dbReference>
<accession>A0A934VFX9</accession>
<dbReference type="InterPro" id="IPR051311">
    <property type="entry name" value="DedA_domain"/>
</dbReference>
<feature type="transmembrane region" description="Helical" evidence="1">
    <location>
        <begin position="69"/>
        <end position="92"/>
    </location>
</feature>
<gene>
    <name evidence="3" type="ORF">JIN81_17470</name>
</gene>
<keyword evidence="1" id="KW-1133">Transmembrane helix</keyword>
<dbReference type="InterPro" id="IPR032816">
    <property type="entry name" value="VTT_dom"/>
</dbReference>
<sequence length="209" mass="23189">MSDTLEAPAEPKQGIIRRLYAWTISWADRPGGTWALFLIAFAESSFFPIPPDVLLLALVFGARDKWAKYALVCTAGSVLGGILGWLIGWGLAESVAKPLLGLFDPDGHTQEQIQTWYAEYGFWGILIAAITPIPYKVFTVASGLFHYNLPLLIGASIIGRGFRFFVVAGIIRVFGPKIRPYIEKHLEWWFLAFGVLLIGGLFAIKFFGH</sequence>
<reference evidence="3" key="1">
    <citation type="submission" date="2021-01" db="EMBL/GenBank/DDBJ databases">
        <title>Modified the classification status of verrucomicrobia.</title>
        <authorList>
            <person name="Feng X."/>
        </authorList>
    </citation>
    <scope>NUCLEOTIDE SEQUENCE</scope>
    <source>
        <strain evidence="3">KCTC 22201</strain>
    </source>
</reference>
<dbReference type="AlphaFoldDB" id="A0A934VFX9"/>
<evidence type="ECO:0000259" key="2">
    <source>
        <dbReference type="Pfam" id="PF09335"/>
    </source>
</evidence>
<dbReference type="PANTHER" id="PTHR42709">
    <property type="entry name" value="ALKALINE PHOSPHATASE LIKE PROTEIN"/>
    <property type="match status" value="1"/>
</dbReference>
<protein>
    <submittedName>
        <fullName evidence="3">DedA family protein</fullName>
    </submittedName>
</protein>
<evidence type="ECO:0000256" key="1">
    <source>
        <dbReference type="SAM" id="Phobius"/>
    </source>
</evidence>
<dbReference type="Proteomes" id="UP000658278">
    <property type="component" value="Unassembled WGS sequence"/>
</dbReference>
<feature type="domain" description="VTT" evidence="2">
    <location>
        <begin position="49"/>
        <end position="171"/>
    </location>
</feature>
<evidence type="ECO:0000313" key="3">
    <source>
        <dbReference type="EMBL" id="MBK1828829.1"/>
    </source>
</evidence>
<feature type="transmembrane region" description="Helical" evidence="1">
    <location>
        <begin position="186"/>
        <end position="207"/>
    </location>
</feature>
<comment type="caution">
    <text evidence="3">The sequence shown here is derived from an EMBL/GenBank/DDBJ whole genome shotgun (WGS) entry which is preliminary data.</text>
</comment>
<proteinExistence type="predicted"/>
<feature type="transmembrane region" description="Helical" evidence="1">
    <location>
        <begin position="34"/>
        <end position="62"/>
    </location>
</feature>
<dbReference type="PANTHER" id="PTHR42709:SF11">
    <property type="entry name" value="DEDA FAMILY PROTEIN"/>
    <property type="match status" value="1"/>
</dbReference>
<dbReference type="GO" id="GO:0005886">
    <property type="term" value="C:plasma membrane"/>
    <property type="evidence" value="ECO:0007669"/>
    <property type="project" value="TreeGrafter"/>
</dbReference>
<name>A0A934VFX9_9BACT</name>
<evidence type="ECO:0000313" key="4">
    <source>
        <dbReference type="Proteomes" id="UP000658278"/>
    </source>
</evidence>
<dbReference type="EMBL" id="JAENII010000018">
    <property type="protein sequence ID" value="MBK1828829.1"/>
    <property type="molecule type" value="Genomic_DNA"/>
</dbReference>
<organism evidence="3 4">
    <name type="scientific">Haloferula rosea</name>
    <dbReference type="NCBI Taxonomy" id="490093"/>
    <lineage>
        <taxon>Bacteria</taxon>
        <taxon>Pseudomonadati</taxon>
        <taxon>Verrucomicrobiota</taxon>
        <taxon>Verrucomicrobiia</taxon>
        <taxon>Verrucomicrobiales</taxon>
        <taxon>Verrucomicrobiaceae</taxon>
        <taxon>Haloferula</taxon>
    </lineage>
</organism>
<dbReference type="RefSeq" id="WP_200283001.1">
    <property type="nucleotide sequence ID" value="NZ_JAENII010000018.1"/>
</dbReference>
<keyword evidence="1" id="KW-0472">Membrane</keyword>
<keyword evidence="1" id="KW-0812">Transmembrane</keyword>
<feature type="transmembrane region" description="Helical" evidence="1">
    <location>
        <begin position="151"/>
        <end position="174"/>
    </location>
</feature>